<evidence type="ECO:0000256" key="3">
    <source>
        <dbReference type="ARBA" id="ARBA00022692"/>
    </source>
</evidence>
<gene>
    <name evidence="8" type="ORF">BU204_36255</name>
</gene>
<dbReference type="STRING" id="1912961.BU204_36255"/>
<keyword evidence="9" id="KW-1185">Reference proteome</keyword>
<dbReference type="GO" id="GO:0005886">
    <property type="term" value="C:plasma membrane"/>
    <property type="evidence" value="ECO:0007669"/>
    <property type="project" value="UniProtKB-SubCell"/>
</dbReference>
<feature type="transmembrane region" description="Helical" evidence="7">
    <location>
        <begin position="46"/>
        <end position="68"/>
    </location>
</feature>
<sequence>MSVAERRGDSAVEGLVDLPKRAWRAAFRRTVRTFLEDELFDWAAALTYYSVLSIFPAIVVLVAAVGLVGQSATQPLIENARDLPSGQAREVMINILRQLEEAGAVAGPLAIVGLLGALWAASAYIGGFIRATNAIYEMAEGRPVWKTLPLRVALTLVTVTLLSVCAFGVVVTGAIAERLGRLLGLASTGVLVWDIAKWPMLAFLISLVIAMLYWAAPNVRQPGFRWLTPGSVLAVLLWVLASAGFAFYVGNFGNYDNIYGSLAGVVVFLVWLWISNLAVLLGAKFDAELTRGREIARGHPETKGPFLAPRDTRAMD</sequence>
<evidence type="ECO:0000256" key="6">
    <source>
        <dbReference type="SAM" id="MobiDB-lite"/>
    </source>
</evidence>
<organism evidence="8 9">
    <name type="scientific">Actinophytocola xanthii</name>
    <dbReference type="NCBI Taxonomy" id="1912961"/>
    <lineage>
        <taxon>Bacteria</taxon>
        <taxon>Bacillati</taxon>
        <taxon>Actinomycetota</taxon>
        <taxon>Actinomycetes</taxon>
        <taxon>Pseudonocardiales</taxon>
        <taxon>Pseudonocardiaceae</taxon>
    </lineage>
</organism>
<dbReference type="Pfam" id="PF03631">
    <property type="entry name" value="Virul_fac_BrkB"/>
    <property type="match status" value="1"/>
</dbReference>
<dbReference type="InterPro" id="IPR017039">
    <property type="entry name" value="Virul_fac_BrkB"/>
</dbReference>
<feature type="transmembrane region" description="Helical" evidence="7">
    <location>
        <begin position="261"/>
        <end position="283"/>
    </location>
</feature>
<reference evidence="8 9" key="1">
    <citation type="submission" date="2016-12" db="EMBL/GenBank/DDBJ databases">
        <title>The draft genome sequence of Actinophytocola sp. 11-183.</title>
        <authorList>
            <person name="Wang W."/>
            <person name="Yuan L."/>
        </authorList>
    </citation>
    <scope>NUCLEOTIDE SEQUENCE [LARGE SCALE GENOMIC DNA]</scope>
    <source>
        <strain evidence="8 9">11-183</strain>
    </source>
</reference>
<evidence type="ECO:0000313" key="9">
    <source>
        <dbReference type="Proteomes" id="UP000185596"/>
    </source>
</evidence>
<dbReference type="PANTHER" id="PTHR30213">
    <property type="entry name" value="INNER MEMBRANE PROTEIN YHJD"/>
    <property type="match status" value="1"/>
</dbReference>
<keyword evidence="5 7" id="KW-0472">Membrane</keyword>
<evidence type="ECO:0000256" key="5">
    <source>
        <dbReference type="ARBA" id="ARBA00023136"/>
    </source>
</evidence>
<dbReference type="AlphaFoldDB" id="A0A1Q8BWV6"/>
<dbReference type="Proteomes" id="UP000185596">
    <property type="component" value="Unassembled WGS sequence"/>
</dbReference>
<dbReference type="NCBIfam" id="TIGR00765">
    <property type="entry name" value="yihY_not_rbn"/>
    <property type="match status" value="1"/>
</dbReference>
<feature type="transmembrane region" description="Helical" evidence="7">
    <location>
        <begin position="105"/>
        <end position="129"/>
    </location>
</feature>
<dbReference type="PANTHER" id="PTHR30213:SF0">
    <property type="entry name" value="UPF0761 MEMBRANE PROTEIN YIHY"/>
    <property type="match status" value="1"/>
</dbReference>
<evidence type="ECO:0000256" key="4">
    <source>
        <dbReference type="ARBA" id="ARBA00022989"/>
    </source>
</evidence>
<evidence type="ECO:0000256" key="1">
    <source>
        <dbReference type="ARBA" id="ARBA00004651"/>
    </source>
</evidence>
<dbReference type="RefSeq" id="WP_075130321.1">
    <property type="nucleotide sequence ID" value="NZ_MSIE01000119.1"/>
</dbReference>
<evidence type="ECO:0000313" key="8">
    <source>
        <dbReference type="EMBL" id="OLF06590.1"/>
    </source>
</evidence>
<accession>A0A1Q8BWV6</accession>
<proteinExistence type="predicted"/>
<evidence type="ECO:0000256" key="2">
    <source>
        <dbReference type="ARBA" id="ARBA00022475"/>
    </source>
</evidence>
<name>A0A1Q8BWV6_9PSEU</name>
<feature type="region of interest" description="Disordered" evidence="6">
    <location>
        <begin position="297"/>
        <end position="316"/>
    </location>
</feature>
<dbReference type="OrthoDB" id="9781030at2"/>
<feature type="transmembrane region" description="Helical" evidence="7">
    <location>
        <begin position="195"/>
        <end position="214"/>
    </location>
</feature>
<keyword evidence="4 7" id="KW-1133">Transmembrane helix</keyword>
<feature type="transmembrane region" description="Helical" evidence="7">
    <location>
        <begin position="226"/>
        <end position="249"/>
    </location>
</feature>
<keyword evidence="2" id="KW-1003">Cell membrane</keyword>
<dbReference type="EMBL" id="MSIE01000119">
    <property type="protein sequence ID" value="OLF06590.1"/>
    <property type="molecule type" value="Genomic_DNA"/>
</dbReference>
<keyword evidence="3 7" id="KW-0812">Transmembrane</keyword>
<protein>
    <submittedName>
        <fullName evidence="8">Ribonuclease</fullName>
    </submittedName>
</protein>
<comment type="caution">
    <text evidence="8">The sequence shown here is derived from an EMBL/GenBank/DDBJ whole genome shotgun (WGS) entry which is preliminary data.</text>
</comment>
<feature type="transmembrane region" description="Helical" evidence="7">
    <location>
        <begin position="150"/>
        <end position="175"/>
    </location>
</feature>
<evidence type="ECO:0000256" key="7">
    <source>
        <dbReference type="SAM" id="Phobius"/>
    </source>
</evidence>
<comment type="subcellular location">
    <subcellularLocation>
        <location evidence="1">Cell membrane</location>
        <topology evidence="1">Multi-pass membrane protein</topology>
    </subcellularLocation>
</comment>
<dbReference type="PIRSF" id="PIRSF035875">
    <property type="entry name" value="RNase_BN"/>
    <property type="match status" value="1"/>
</dbReference>